<organism evidence="3 4">
    <name type="scientific">Pseudoroseomonas cervicalis ATCC 49957</name>
    <dbReference type="NCBI Taxonomy" id="525371"/>
    <lineage>
        <taxon>Bacteria</taxon>
        <taxon>Pseudomonadati</taxon>
        <taxon>Pseudomonadota</taxon>
        <taxon>Alphaproteobacteria</taxon>
        <taxon>Acetobacterales</taxon>
        <taxon>Roseomonadaceae</taxon>
        <taxon>Roseomonas</taxon>
    </lineage>
</organism>
<evidence type="ECO:0000256" key="1">
    <source>
        <dbReference type="ARBA" id="ARBA00006987"/>
    </source>
</evidence>
<dbReference type="Gene3D" id="3.40.190.10">
    <property type="entry name" value="Periplasmic binding protein-like II"/>
    <property type="match status" value="1"/>
</dbReference>
<gene>
    <name evidence="3" type="ORF">HMPREF0731_4482</name>
</gene>
<dbReference type="SUPFAM" id="SSF53850">
    <property type="entry name" value="Periplasmic binding protein-like II"/>
    <property type="match status" value="1"/>
</dbReference>
<reference evidence="3 4" key="1">
    <citation type="submission" date="2010-04" db="EMBL/GenBank/DDBJ databases">
        <authorList>
            <person name="Qin X."/>
            <person name="Bachman B."/>
            <person name="Battles P."/>
            <person name="Bell A."/>
            <person name="Bess C."/>
            <person name="Bickham C."/>
            <person name="Chaboub L."/>
            <person name="Chen D."/>
            <person name="Coyle M."/>
            <person name="Deiros D.R."/>
            <person name="Dinh H."/>
            <person name="Forbes L."/>
            <person name="Fowler G."/>
            <person name="Francisco L."/>
            <person name="Fu Q."/>
            <person name="Gubbala S."/>
            <person name="Hale W."/>
            <person name="Han Y."/>
            <person name="Hemphill L."/>
            <person name="Highlander S.K."/>
            <person name="Hirani K."/>
            <person name="Hogues M."/>
            <person name="Jackson L."/>
            <person name="Jakkamsetti A."/>
            <person name="Javaid M."/>
            <person name="Jiang H."/>
            <person name="Korchina V."/>
            <person name="Kovar C."/>
            <person name="Lara F."/>
            <person name="Lee S."/>
            <person name="Mata R."/>
            <person name="Mathew T."/>
            <person name="Moen C."/>
            <person name="Morales K."/>
            <person name="Munidasa M."/>
            <person name="Nazareth L."/>
            <person name="Ngo R."/>
            <person name="Nguyen L."/>
            <person name="Okwuonu G."/>
            <person name="Ongeri F."/>
            <person name="Patil S."/>
            <person name="Petrosino J."/>
            <person name="Pham C."/>
            <person name="Pham P."/>
            <person name="Pu L.-L."/>
            <person name="Puazo M."/>
            <person name="Raj R."/>
            <person name="Reid J."/>
            <person name="Rouhana J."/>
            <person name="Saada N."/>
            <person name="Shang Y."/>
            <person name="Simmons D."/>
            <person name="Thornton R."/>
            <person name="Warren J."/>
            <person name="Weissenberger G."/>
            <person name="Zhang J."/>
            <person name="Zhang L."/>
            <person name="Zhou C."/>
            <person name="Zhu D."/>
            <person name="Muzny D."/>
            <person name="Worley K."/>
            <person name="Gibbs R."/>
        </authorList>
    </citation>
    <scope>NUCLEOTIDE SEQUENCE [LARGE SCALE GENOMIC DNA]</scope>
    <source>
        <strain evidence="3 4">ATCC 49957</strain>
    </source>
</reference>
<feature type="signal peptide" evidence="2">
    <location>
        <begin position="1"/>
        <end position="35"/>
    </location>
</feature>
<dbReference type="EMBL" id="ADVL01000832">
    <property type="protein sequence ID" value="EFH09299.1"/>
    <property type="molecule type" value="Genomic_DNA"/>
</dbReference>
<comment type="caution">
    <text evidence="3">The sequence shown here is derived from an EMBL/GenBank/DDBJ whole genome shotgun (WGS) entry which is preliminary data.</text>
</comment>
<feature type="chain" id="PRO_5003075793" evidence="2">
    <location>
        <begin position="36"/>
        <end position="337"/>
    </location>
</feature>
<accession>D5RTS0</accession>
<dbReference type="HOGENOM" id="CLU_045683_0_0_5"/>
<dbReference type="InterPro" id="IPR006311">
    <property type="entry name" value="TAT_signal"/>
</dbReference>
<dbReference type="Pfam" id="PF03401">
    <property type="entry name" value="TctC"/>
    <property type="match status" value="1"/>
</dbReference>
<dbReference type="CDD" id="cd13578">
    <property type="entry name" value="PBP2_Bug27"/>
    <property type="match status" value="1"/>
</dbReference>
<sequence length="337" mass="36105">MNQPGNDTMTLNRRSLMALGAGLAAPALLPSLARAQGSWPSQPIRLVVPFSAGGPTDIPARLIAEELSKILPQRIIVENRTGAGTVVGADAVAKAPKDGHTFLYTTIAQAAIRAIYPSLPFDPVADFTPVALTGVIPMLLMVNKQVPANNLAELIDLFKKNPGKYDYASTGNGAALHLASELFLRQAGGLRVNHVPYRGSAAAMPDLLNGTVAMMLDVANSALPFVQRGEVKGLAISSAQRIPQLPDMPTFQEAGVPGYEAYTWHMILAPAGTPEPIVTRMNQAVNQVMAMQNVQTRLADLTMQTRSDTTPETARKWLTDEIAKWEPIIREAGIKAD</sequence>
<keyword evidence="2" id="KW-0732">Signal</keyword>
<keyword evidence="4" id="KW-1185">Reference proteome</keyword>
<dbReference type="PANTHER" id="PTHR42928:SF5">
    <property type="entry name" value="BLR1237 PROTEIN"/>
    <property type="match status" value="1"/>
</dbReference>
<dbReference type="PROSITE" id="PS51318">
    <property type="entry name" value="TAT"/>
    <property type="match status" value="1"/>
</dbReference>
<dbReference type="PANTHER" id="PTHR42928">
    <property type="entry name" value="TRICARBOXYLATE-BINDING PROTEIN"/>
    <property type="match status" value="1"/>
</dbReference>
<evidence type="ECO:0000256" key="2">
    <source>
        <dbReference type="SAM" id="SignalP"/>
    </source>
</evidence>
<dbReference type="AlphaFoldDB" id="D5RTS0"/>
<dbReference type="Gene3D" id="3.40.190.150">
    <property type="entry name" value="Bordetella uptake gene, domain 1"/>
    <property type="match status" value="1"/>
</dbReference>
<evidence type="ECO:0000313" key="4">
    <source>
        <dbReference type="Proteomes" id="UP000005324"/>
    </source>
</evidence>
<protein>
    <submittedName>
        <fullName evidence="3">Tat pathway signal sequence domain protein</fullName>
    </submittedName>
</protein>
<dbReference type="InterPro" id="IPR005064">
    <property type="entry name" value="BUG"/>
</dbReference>
<dbReference type="Proteomes" id="UP000005324">
    <property type="component" value="Unassembled WGS sequence"/>
</dbReference>
<comment type="similarity">
    <text evidence="1">Belongs to the UPF0065 (bug) family.</text>
</comment>
<dbReference type="PIRSF" id="PIRSF017082">
    <property type="entry name" value="YflP"/>
    <property type="match status" value="1"/>
</dbReference>
<dbReference type="InterPro" id="IPR042100">
    <property type="entry name" value="Bug_dom1"/>
</dbReference>
<evidence type="ECO:0000313" key="3">
    <source>
        <dbReference type="EMBL" id="EFH09299.1"/>
    </source>
</evidence>
<name>D5RTS0_9PROT</name>
<proteinExistence type="inferred from homology"/>